<keyword evidence="2" id="KW-1185">Reference proteome</keyword>
<proteinExistence type="predicted"/>
<evidence type="ECO:0000313" key="2">
    <source>
        <dbReference type="Proteomes" id="UP000789860"/>
    </source>
</evidence>
<name>A0ACA9PH96_9GLOM</name>
<organism evidence="1 2">
    <name type="scientific">Scutellospora calospora</name>
    <dbReference type="NCBI Taxonomy" id="85575"/>
    <lineage>
        <taxon>Eukaryota</taxon>
        <taxon>Fungi</taxon>
        <taxon>Fungi incertae sedis</taxon>
        <taxon>Mucoromycota</taxon>
        <taxon>Glomeromycotina</taxon>
        <taxon>Glomeromycetes</taxon>
        <taxon>Diversisporales</taxon>
        <taxon>Gigasporaceae</taxon>
        <taxon>Scutellospora</taxon>
    </lineage>
</organism>
<comment type="caution">
    <text evidence="1">The sequence shown here is derived from an EMBL/GenBank/DDBJ whole genome shotgun (WGS) entry which is preliminary data.</text>
</comment>
<gene>
    <name evidence="1" type="ORF">SCALOS_LOCUS10594</name>
</gene>
<feature type="non-terminal residue" evidence="1">
    <location>
        <position position="1"/>
    </location>
</feature>
<dbReference type="Proteomes" id="UP000789860">
    <property type="component" value="Unassembled WGS sequence"/>
</dbReference>
<evidence type="ECO:0000313" key="1">
    <source>
        <dbReference type="EMBL" id="CAG8703793.1"/>
    </source>
</evidence>
<sequence>SSTNQAPSNNSDVLLYPVAIFKDPFRSGNNILVLNEYYNNDETSNTMNYCHS</sequence>
<feature type="non-terminal residue" evidence="1">
    <location>
        <position position="52"/>
    </location>
</feature>
<reference evidence="1" key="1">
    <citation type="submission" date="2021-06" db="EMBL/GenBank/DDBJ databases">
        <authorList>
            <person name="Kallberg Y."/>
            <person name="Tangrot J."/>
            <person name="Rosling A."/>
        </authorList>
    </citation>
    <scope>NUCLEOTIDE SEQUENCE</scope>
    <source>
        <strain evidence="1">AU212A</strain>
    </source>
</reference>
<dbReference type="EMBL" id="CAJVPM010040617">
    <property type="protein sequence ID" value="CAG8703793.1"/>
    <property type="molecule type" value="Genomic_DNA"/>
</dbReference>
<protein>
    <submittedName>
        <fullName evidence="1">7598_t:CDS:1</fullName>
    </submittedName>
</protein>
<accession>A0ACA9PH96</accession>